<proteinExistence type="predicted"/>
<feature type="compositionally biased region" description="Basic and acidic residues" evidence="1">
    <location>
        <begin position="1"/>
        <end position="22"/>
    </location>
</feature>
<organism evidence="2 3">
    <name type="scientific">Symbiodinium necroappetens</name>
    <dbReference type="NCBI Taxonomy" id="1628268"/>
    <lineage>
        <taxon>Eukaryota</taxon>
        <taxon>Sar</taxon>
        <taxon>Alveolata</taxon>
        <taxon>Dinophyceae</taxon>
        <taxon>Suessiales</taxon>
        <taxon>Symbiodiniaceae</taxon>
        <taxon>Symbiodinium</taxon>
    </lineage>
</organism>
<dbReference type="AlphaFoldDB" id="A0A813AR19"/>
<sequence length="191" mass="21472">MKRPAAREETEETPAKKTRETPKDEEEDPGEEEEPEEEEQEEEEEPEKAPEKSPEPPEPNSKLAKVKGLWRPRFEALAKKDPRLVLDHGVLSSDNNRSWTVALKKDVSKFNPYSGCFYIYDAKQKRLDMVNRKYGTAFEVNLKDGASLGWTKFASLDKAPGAWHFATVADLSQLAAGVESKPLDLGGKQLA</sequence>
<accession>A0A813AR19</accession>
<comment type="caution">
    <text evidence="2">The sequence shown here is derived from an EMBL/GenBank/DDBJ whole genome shotgun (WGS) entry which is preliminary data.</text>
</comment>
<reference evidence="2" key="1">
    <citation type="submission" date="2021-02" db="EMBL/GenBank/DDBJ databases">
        <authorList>
            <person name="Dougan E. K."/>
            <person name="Rhodes N."/>
            <person name="Thang M."/>
            <person name="Chan C."/>
        </authorList>
    </citation>
    <scope>NUCLEOTIDE SEQUENCE</scope>
</reference>
<evidence type="ECO:0000256" key="1">
    <source>
        <dbReference type="SAM" id="MobiDB-lite"/>
    </source>
</evidence>
<gene>
    <name evidence="2" type="ORF">SNEC2469_LOCUS28615</name>
</gene>
<name>A0A813AR19_9DINO</name>
<evidence type="ECO:0000313" key="2">
    <source>
        <dbReference type="EMBL" id="CAE7876873.1"/>
    </source>
</evidence>
<evidence type="ECO:0000313" key="3">
    <source>
        <dbReference type="Proteomes" id="UP000601435"/>
    </source>
</evidence>
<dbReference type="OrthoDB" id="470517at2759"/>
<feature type="region of interest" description="Disordered" evidence="1">
    <location>
        <begin position="1"/>
        <end position="66"/>
    </location>
</feature>
<keyword evidence="3" id="KW-1185">Reference proteome</keyword>
<dbReference type="EMBL" id="CAJNJA010062574">
    <property type="protein sequence ID" value="CAE7876873.1"/>
    <property type="molecule type" value="Genomic_DNA"/>
</dbReference>
<protein>
    <submittedName>
        <fullName evidence="2">Uncharacterized protein</fullName>
    </submittedName>
</protein>
<dbReference type="Proteomes" id="UP000601435">
    <property type="component" value="Unassembled WGS sequence"/>
</dbReference>
<feature type="compositionally biased region" description="Acidic residues" evidence="1">
    <location>
        <begin position="23"/>
        <end position="46"/>
    </location>
</feature>